<dbReference type="InterPro" id="IPR009003">
    <property type="entry name" value="Peptidase_S1_PA"/>
</dbReference>
<feature type="region of interest" description="Disordered" evidence="4">
    <location>
        <begin position="111"/>
        <end position="133"/>
    </location>
</feature>
<evidence type="ECO:0000259" key="5">
    <source>
        <dbReference type="PROSITE" id="PS50106"/>
    </source>
</evidence>
<dbReference type="Pfam" id="PF13180">
    <property type="entry name" value="PDZ_2"/>
    <property type="match status" value="1"/>
</dbReference>
<name>A0A1V4HS61_9BACL</name>
<dbReference type="InterPro" id="IPR051201">
    <property type="entry name" value="Chloro_Bact_Ser_Proteases"/>
</dbReference>
<dbReference type="InterPro" id="IPR001940">
    <property type="entry name" value="Peptidase_S1C"/>
</dbReference>
<dbReference type="PANTHER" id="PTHR43343:SF3">
    <property type="entry name" value="PROTEASE DO-LIKE 8, CHLOROPLASTIC"/>
    <property type="match status" value="1"/>
</dbReference>
<dbReference type="CDD" id="cd06779">
    <property type="entry name" value="cpPDZ_Deg_HtrA-like"/>
    <property type="match status" value="1"/>
</dbReference>
<evidence type="ECO:0000256" key="1">
    <source>
        <dbReference type="ARBA" id="ARBA00022670"/>
    </source>
</evidence>
<dbReference type="EMBL" id="MBTG01000002">
    <property type="protein sequence ID" value="OPH61382.1"/>
    <property type="molecule type" value="Genomic_DNA"/>
</dbReference>
<dbReference type="Proteomes" id="UP000190626">
    <property type="component" value="Unassembled WGS sequence"/>
</dbReference>
<dbReference type="Pfam" id="PF13365">
    <property type="entry name" value="Trypsin_2"/>
    <property type="match status" value="1"/>
</dbReference>
<dbReference type="InterPro" id="IPR036034">
    <property type="entry name" value="PDZ_sf"/>
</dbReference>
<comment type="caution">
    <text evidence="6">The sequence shown here is derived from an EMBL/GenBank/DDBJ whole genome shotgun (WGS) entry which is preliminary data.</text>
</comment>
<dbReference type="Gene3D" id="2.30.42.10">
    <property type="match status" value="1"/>
</dbReference>
<dbReference type="PROSITE" id="PS50106">
    <property type="entry name" value="PDZ"/>
    <property type="match status" value="1"/>
</dbReference>
<accession>A0A1V4HS61</accession>
<keyword evidence="7" id="KW-1185">Reference proteome</keyword>
<protein>
    <recommendedName>
        <fullName evidence="5">PDZ domain-containing protein</fullName>
    </recommendedName>
</protein>
<dbReference type="SUPFAM" id="SSF50494">
    <property type="entry name" value="Trypsin-like serine proteases"/>
    <property type="match status" value="1"/>
</dbReference>
<dbReference type="STRING" id="1469647.BC351_15745"/>
<feature type="compositionally biased region" description="Polar residues" evidence="4">
    <location>
        <begin position="114"/>
        <end position="133"/>
    </location>
</feature>
<gene>
    <name evidence="6" type="ORF">BC351_15745</name>
</gene>
<organism evidence="6 7">
    <name type="scientific">Paenibacillus ferrarius</name>
    <dbReference type="NCBI Taxonomy" id="1469647"/>
    <lineage>
        <taxon>Bacteria</taxon>
        <taxon>Bacillati</taxon>
        <taxon>Bacillota</taxon>
        <taxon>Bacilli</taxon>
        <taxon>Bacillales</taxon>
        <taxon>Paenibacillaceae</taxon>
        <taxon>Paenibacillus</taxon>
    </lineage>
</organism>
<dbReference type="InterPro" id="IPR001478">
    <property type="entry name" value="PDZ"/>
</dbReference>
<dbReference type="PANTHER" id="PTHR43343">
    <property type="entry name" value="PEPTIDASE S12"/>
    <property type="match status" value="1"/>
</dbReference>
<keyword evidence="1" id="KW-0645">Protease</keyword>
<dbReference type="RefSeq" id="WP_079409393.1">
    <property type="nucleotide sequence ID" value="NZ_MBTG01000002.1"/>
</dbReference>
<dbReference type="SMART" id="SM00228">
    <property type="entry name" value="PDZ"/>
    <property type="match status" value="1"/>
</dbReference>
<dbReference type="PRINTS" id="PR00834">
    <property type="entry name" value="PROTEASES2C"/>
</dbReference>
<dbReference type="GO" id="GO:0006508">
    <property type="term" value="P:proteolysis"/>
    <property type="evidence" value="ECO:0007669"/>
    <property type="project" value="UniProtKB-KW"/>
</dbReference>
<dbReference type="GO" id="GO:0004252">
    <property type="term" value="F:serine-type endopeptidase activity"/>
    <property type="evidence" value="ECO:0007669"/>
    <property type="project" value="InterPro"/>
</dbReference>
<evidence type="ECO:0000313" key="6">
    <source>
        <dbReference type="EMBL" id="OPH61382.1"/>
    </source>
</evidence>
<evidence type="ECO:0000256" key="3">
    <source>
        <dbReference type="ARBA" id="ARBA00022825"/>
    </source>
</evidence>
<proteinExistence type="predicted"/>
<dbReference type="SUPFAM" id="SSF50156">
    <property type="entry name" value="PDZ domain-like"/>
    <property type="match status" value="1"/>
</dbReference>
<keyword evidence="2" id="KW-0378">Hydrolase</keyword>
<reference evidence="7" key="1">
    <citation type="submission" date="2016-07" db="EMBL/GenBank/DDBJ databases">
        <authorList>
            <person name="Florea S."/>
            <person name="Webb J.S."/>
            <person name="Jaromczyk J."/>
            <person name="Schardl C.L."/>
        </authorList>
    </citation>
    <scope>NUCLEOTIDE SEQUENCE [LARGE SCALE GENOMIC DNA]</scope>
    <source>
        <strain evidence="7">CY1</strain>
    </source>
</reference>
<evidence type="ECO:0000256" key="2">
    <source>
        <dbReference type="ARBA" id="ARBA00022801"/>
    </source>
</evidence>
<sequence>MNEDMNKKEDMNKMVNLNDIKVENKPRSIKMKSMFAAFMAGALVVGGLMFASDKMDLFGYAAQPAQSAAAAAANSAAANVQTASLTPTGTNSISSIVKAASPAIVKIETKVKQTKSGQNRRNTLQQGTESGDTIENGIGSGFVFDASGYILTNEHVIDGADEIDVYVQGYDTPFTAKLLGSSYDLDLAVLKIQGDKAFPSLKLGSSDNTQVGDWLVAIGNPYDFDYSVTTGVLSAKERTISIDDEQGTRNYKHLLQTDTAINPGNSGGPLLDLNGEVIGINTAVNSEAQGMGFAIPSSTISSVVDKLKNNETIPKEPAPYIGVALQNISSDMLEDLKINSTKGAIVAQVQQGTPAFEAGIRQYDVIMDINGTAISNTDDVTKAVQAAAVGDKLKVTISRDGQTKDVTVEVGNKNIATSYQG</sequence>
<keyword evidence="3" id="KW-0720">Serine protease</keyword>
<dbReference type="OrthoDB" id="9758917at2"/>
<evidence type="ECO:0000313" key="7">
    <source>
        <dbReference type="Proteomes" id="UP000190626"/>
    </source>
</evidence>
<dbReference type="Gene3D" id="2.40.10.120">
    <property type="match status" value="1"/>
</dbReference>
<dbReference type="AlphaFoldDB" id="A0A1V4HS61"/>
<feature type="domain" description="PDZ" evidence="5">
    <location>
        <begin position="310"/>
        <end position="401"/>
    </location>
</feature>
<evidence type="ECO:0000256" key="4">
    <source>
        <dbReference type="SAM" id="MobiDB-lite"/>
    </source>
</evidence>